<evidence type="ECO:0000313" key="5">
    <source>
        <dbReference type="EMBL" id="MBA8814571.1"/>
    </source>
</evidence>
<evidence type="ECO:0000313" key="6">
    <source>
        <dbReference type="Proteomes" id="UP000321154"/>
    </source>
</evidence>
<dbReference type="PANTHER" id="PTHR47354">
    <property type="entry name" value="NADH OXIDOREDUCTASE HCR"/>
    <property type="match status" value="1"/>
</dbReference>
<dbReference type="AlphaFoldDB" id="A0A7W3PK44"/>
<dbReference type="InterPro" id="IPR017927">
    <property type="entry name" value="FAD-bd_FR_type"/>
</dbReference>
<dbReference type="InterPro" id="IPR050415">
    <property type="entry name" value="MRET"/>
</dbReference>
<dbReference type="EMBL" id="BJUV01000050">
    <property type="protein sequence ID" value="GEK84681.1"/>
    <property type="molecule type" value="Genomic_DNA"/>
</dbReference>
<name>A0A7W3PK44_9MICO</name>
<evidence type="ECO:0000256" key="1">
    <source>
        <dbReference type="ARBA" id="ARBA00001974"/>
    </source>
</evidence>
<dbReference type="Proteomes" id="UP000522688">
    <property type="component" value="Unassembled WGS sequence"/>
</dbReference>
<evidence type="ECO:0000259" key="3">
    <source>
        <dbReference type="PROSITE" id="PS51384"/>
    </source>
</evidence>
<dbReference type="Proteomes" id="UP000321154">
    <property type="component" value="Unassembled WGS sequence"/>
</dbReference>
<evidence type="ECO:0000256" key="2">
    <source>
        <dbReference type="SAM" id="MobiDB-lite"/>
    </source>
</evidence>
<proteinExistence type="predicted"/>
<gene>
    <name evidence="5" type="ORF">FB463_002844</name>
    <name evidence="4" type="ORF">FFA01_29900</name>
</gene>
<dbReference type="SUPFAM" id="SSF52343">
    <property type="entry name" value="Ferredoxin reductase-like, C-terminal NADP-linked domain"/>
    <property type="match status" value="1"/>
</dbReference>
<dbReference type="SUPFAM" id="SSF63380">
    <property type="entry name" value="Riboflavin synthase domain-like"/>
    <property type="match status" value="2"/>
</dbReference>
<accession>A0A7W3PK44</accession>
<feature type="region of interest" description="Disordered" evidence="2">
    <location>
        <begin position="68"/>
        <end position="89"/>
    </location>
</feature>
<sequence>MTPAADPFDWLPGTVVAVSSQTARARSLTIAVPGLREARAGQHVDLRLTADDGYTAVRSYSLSDVRGSRAAHGGRDLDSAGGAGRVGEDGSVRVSAGGAGRVGEDGSVRVSAGGAGRVGDAGIPSIEVTVERMVDGEVSPYLVEDAEPGDPIEVRGPIGGWFVWPPTEFEPDSAVHAVLPEPPGATPLRAAPVQLIGGGSGVAPLMAMVRARGRDAPPFRLLASVRDPRSRWFAGELDEAVRASSGMGGDSVAGAATGGDSVAGAGGDSAAGAGAGGRSVAGAGADLDGAAATRAGASDDADPGAGGALGAEAALRVDWVYSREAPEGEARPAGRLTRDELERFVLPASAHPLVYVCGANSFVEAVAAWLVELGHAPTRVRTERFGGL</sequence>
<comment type="caution">
    <text evidence="5">The sequence shown here is derived from an EMBL/GenBank/DDBJ whole genome shotgun (WGS) entry which is preliminary data.</text>
</comment>
<reference evidence="5 7" key="2">
    <citation type="submission" date="2020-07" db="EMBL/GenBank/DDBJ databases">
        <title>Sequencing the genomes of 1000 actinobacteria strains.</title>
        <authorList>
            <person name="Klenk H.-P."/>
        </authorList>
    </citation>
    <scope>NUCLEOTIDE SEQUENCE [LARGE SCALE GENOMIC DNA]</scope>
    <source>
        <strain evidence="5 7">DSM 10309</strain>
    </source>
</reference>
<dbReference type="EMBL" id="JACGWW010000005">
    <property type="protein sequence ID" value="MBA8814571.1"/>
    <property type="molecule type" value="Genomic_DNA"/>
</dbReference>
<dbReference type="InterPro" id="IPR039261">
    <property type="entry name" value="FNR_nucleotide-bd"/>
</dbReference>
<dbReference type="Gene3D" id="2.40.30.10">
    <property type="entry name" value="Translation factors"/>
    <property type="match status" value="2"/>
</dbReference>
<evidence type="ECO:0000313" key="4">
    <source>
        <dbReference type="EMBL" id="GEK84681.1"/>
    </source>
</evidence>
<protein>
    <submittedName>
        <fullName evidence="5">Ferredoxin-NADP reductase</fullName>
    </submittedName>
</protein>
<feature type="domain" description="FAD-binding FR-type" evidence="3">
    <location>
        <begin position="8"/>
        <end position="164"/>
    </location>
</feature>
<reference evidence="4 6" key="1">
    <citation type="submission" date="2019-07" db="EMBL/GenBank/DDBJ databases">
        <title>Whole genome shotgun sequence of Frigoribacterium faeni NBRC 103066.</title>
        <authorList>
            <person name="Hosoyama A."/>
            <person name="Uohara A."/>
            <person name="Ohji S."/>
            <person name="Ichikawa N."/>
        </authorList>
    </citation>
    <scope>NUCLEOTIDE SEQUENCE [LARGE SCALE GENOMIC DNA]</scope>
    <source>
        <strain evidence="4 6">NBRC 103066</strain>
    </source>
</reference>
<dbReference type="InterPro" id="IPR017938">
    <property type="entry name" value="Riboflavin_synthase-like_b-brl"/>
</dbReference>
<dbReference type="GO" id="GO:0016491">
    <property type="term" value="F:oxidoreductase activity"/>
    <property type="evidence" value="ECO:0007669"/>
    <property type="project" value="InterPro"/>
</dbReference>
<dbReference type="PANTHER" id="PTHR47354:SF5">
    <property type="entry name" value="PROTEIN RFBI"/>
    <property type="match status" value="1"/>
</dbReference>
<comment type="cofactor">
    <cofactor evidence="1">
        <name>FAD</name>
        <dbReference type="ChEBI" id="CHEBI:57692"/>
    </cofactor>
</comment>
<organism evidence="5 7">
    <name type="scientific">Frigoribacterium faeni</name>
    <dbReference type="NCBI Taxonomy" id="145483"/>
    <lineage>
        <taxon>Bacteria</taxon>
        <taxon>Bacillati</taxon>
        <taxon>Actinomycetota</taxon>
        <taxon>Actinomycetes</taxon>
        <taxon>Micrococcales</taxon>
        <taxon>Microbacteriaceae</taxon>
        <taxon>Frigoribacterium</taxon>
    </lineage>
</organism>
<dbReference type="RefSeq" id="WP_182501190.1">
    <property type="nucleotide sequence ID" value="NZ_BAAAHR010000004.1"/>
</dbReference>
<keyword evidence="6" id="KW-1185">Reference proteome</keyword>
<dbReference type="Gene3D" id="3.40.50.80">
    <property type="entry name" value="Nucleotide-binding domain of ferredoxin-NADP reductase (FNR) module"/>
    <property type="match status" value="2"/>
</dbReference>
<dbReference type="PROSITE" id="PS51384">
    <property type="entry name" value="FAD_FR"/>
    <property type="match status" value="1"/>
</dbReference>
<evidence type="ECO:0000313" key="7">
    <source>
        <dbReference type="Proteomes" id="UP000522688"/>
    </source>
</evidence>